<name>A0ACC1D2V7_9NEOP</name>
<comment type="caution">
    <text evidence="1">The sequence shown here is derived from an EMBL/GenBank/DDBJ whole genome shotgun (WGS) entry which is preliminary data.</text>
</comment>
<keyword evidence="2" id="KW-1185">Reference proteome</keyword>
<accession>A0ACC1D2V7</accession>
<protein>
    <submittedName>
        <fullName evidence="1">Uncharacterized protein</fullName>
    </submittedName>
</protein>
<reference evidence="1 2" key="1">
    <citation type="journal article" date="2021" name="Front. Genet.">
        <title>Chromosome-Level Genome Assembly Reveals Significant Gene Expansion in the Toll and IMD Signaling Pathways of Dendrolimus kikuchii.</title>
        <authorList>
            <person name="Zhou J."/>
            <person name="Wu P."/>
            <person name="Xiong Z."/>
            <person name="Liu N."/>
            <person name="Zhao N."/>
            <person name="Ji M."/>
            <person name="Qiu Y."/>
            <person name="Yang B."/>
        </authorList>
    </citation>
    <scope>NUCLEOTIDE SEQUENCE [LARGE SCALE GENOMIC DNA]</scope>
    <source>
        <strain evidence="1">Ann1</strain>
    </source>
</reference>
<sequence>MQRLAATLTVICILLCLAFNYTFPLHRECSKWFLLDIGNRTINCDKAEHEFNIVERSKKMSNNIENAFKKMIDSTQDVGRNIYEHLNADKCDNKNTLSGEDLKQYEQLVIMKKYPYLDLKELELKFSPSGKNVRQNVKYESGINLGGDSGICEPVEDGPNVEIINRGLTGFAIPGLLAKPPNMVVENKLNLNNLKNVEDVTAKTSSKMTKKFAGQSDLKNLKDDIIEFEERKIKSAV</sequence>
<dbReference type="Proteomes" id="UP000824533">
    <property type="component" value="Linkage Group LG11"/>
</dbReference>
<evidence type="ECO:0000313" key="2">
    <source>
        <dbReference type="Proteomes" id="UP000824533"/>
    </source>
</evidence>
<gene>
    <name evidence="1" type="ORF">K1T71_006600</name>
</gene>
<organism evidence="1 2">
    <name type="scientific">Dendrolimus kikuchii</name>
    <dbReference type="NCBI Taxonomy" id="765133"/>
    <lineage>
        <taxon>Eukaryota</taxon>
        <taxon>Metazoa</taxon>
        <taxon>Ecdysozoa</taxon>
        <taxon>Arthropoda</taxon>
        <taxon>Hexapoda</taxon>
        <taxon>Insecta</taxon>
        <taxon>Pterygota</taxon>
        <taxon>Neoptera</taxon>
        <taxon>Endopterygota</taxon>
        <taxon>Lepidoptera</taxon>
        <taxon>Glossata</taxon>
        <taxon>Ditrysia</taxon>
        <taxon>Bombycoidea</taxon>
        <taxon>Lasiocampidae</taxon>
        <taxon>Dendrolimus</taxon>
    </lineage>
</organism>
<evidence type="ECO:0000313" key="1">
    <source>
        <dbReference type="EMBL" id="KAJ0177727.1"/>
    </source>
</evidence>
<proteinExistence type="predicted"/>
<dbReference type="EMBL" id="CM034397">
    <property type="protein sequence ID" value="KAJ0177727.1"/>
    <property type="molecule type" value="Genomic_DNA"/>
</dbReference>